<dbReference type="PANTHER" id="PTHR43283:SF3">
    <property type="entry name" value="BETA-LACTAMASE FAMILY PROTEIN (AFU_ORTHOLOGUE AFUA_5G07500)"/>
    <property type="match status" value="1"/>
</dbReference>
<evidence type="ECO:0000313" key="2">
    <source>
        <dbReference type="EMBL" id="PZX17449.1"/>
    </source>
</evidence>
<comment type="caution">
    <text evidence="2">The sequence shown here is derived from an EMBL/GenBank/DDBJ whole genome shotgun (WGS) entry which is preliminary data.</text>
</comment>
<dbReference type="PANTHER" id="PTHR43283">
    <property type="entry name" value="BETA-LACTAMASE-RELATED"/>
    <property type="match status" value="1"/>
</dbReference>
<dbReference type="EMBL" id="QKZK01000009">
    <property type="protein sequence ID" value="PZX17449.1"/>
    <property type="molecule type" value="Genomic_DNA"/>
</dbReference>
<dbReference type="InterPro" id="IPR050789">
    <property type="entry name" value="Diverse_Enzym_Activities"/>
</dbReference>
<keyword evidence="3" id="KW-1185">Reference proteome</keyword>
<dbReference type="SUPFAM" id="SSF56601">
    <property type="entry name" value="beta-lactamase/transpeptidase-like"/>
    <property type="match status" value="1"/>
</dbReference>
<accession>A0A2W7Q6R6</accession>
<dbReference type="Gene3D" id="3.40.710.10">
    <property type="entry name" value="DD-peptidase/beta-lactamase superfamily"/>
    <property type="match status" value="1"/>
</dbReference>
<dbReference type="Pfam" id="PF00144">
    <property type="entry name" value="Beta-lactamase"/>
    <property type="match status" value="1"/>
</dbReference>
<dbReference type="InterPro" id="IPR001466">
    <property type="entry name" value="Beta-lactam-related"/>
</dbReference>
<dbReference type="AlphaFoldDB" id="A0A2W7Q6R6"/>
<reference evidence="2 3" key="1">
    <citation type="submission" date="2018-06" db="EMBL/GenBank/DDBJ databases">
        <title>Genomic Encyclopedia of Archaeal and Bacterial Type Strains, Phase II (KMG-II): from individual species to whole genera.</title>
        <authorList>
            <person name="Goeker M."/>
        </authorList>
    </citation>
    <scope>NUCLEOTIDE SEQUENCE [LARGE SCALE GENOMIC DNA]</scope>
    <source>
        <strain evidence="2 3">DSM 6779</strain>
    </source>
</reference>
<sequence length="438" mass="48571">MPDGDGGDLQQYQSMRNKQLLTGLFALMALAATAQMPKTFITPKSAAAAGFDAKRLARIDSLIPVAIKAGLLPNAVTFIAHNGQIVHHKAYGYRNIEEQIPLQKDDIFRMASQTKAITSVALMTLFEEGKFLLDDPIERYIPEFAHPQVLETFNEADTTYTSRDAKRSITIRHLLTHTSGIHYGILGGGQGSMMYAKEHIPAVNSLENITCEEVVKRIAKMPLMFDPGDKYQYGMNTDVIGYLIEVLSGKKLDVFITERVLRPLGMNDTYFYLPQSEANRLVTLYSSTPKGMVVNSNPSYQTYPVNGAKTFLSGGAGLCGPIEDYARFCQMMLNHGTFNGAKILSRKTVDMMTTNHIGTLAINGKGNKFGLGFEIINHPGATGTPVSQDAYRWGGMYYTDYVIDPAENLILLFYTNVQPYRGPGIHETFRNLVYQALE</sequence>
<proteinExistence type="predicted"/>
<dbReference type="Proteomes" id="UP000249239">
    <property type="component" value="Unassembled WGS sequence"/>
</dbReference>
<dbReference type="InterPro" id="IPR012338">
    <property type="entry name" value="Beta-lactam/transpept-like"/>
</dbReference>
<feature type="domain" description="Beta-lactamase-related" evidence="1">
    <location>
        <begin position="71"/>
        <end position="420"/>
    </location>
</feature>
<name>A0A2W7Q6R6_9BACT</name>
<evidence type="ECO:0000259" key="1">
    <source>
        <dbReference type="Pfam" id="PF00144"/>
    </source>
</evidence>
<gene>
    <name evidence="2" type="ORF">LX69_01499</name>
</gene>
<evidence type="ECO:0000313" key="3">
    <source>
        <dbReference type="Proteomes" id="UP000249239"/>
    </source>
</evidence>
<protein>
    <submittedName>
        <fullName evidence="2">CubicO group peptidase (Beta-lactamase class C family)</fullName>
    </submittedName>
</protein>
<organism evidence="2 3">
    <name type="scientific">Breznakibacter xylanolyticus</name>
    <dbReference type="NCBI Taxonomy" id="990"/>
    <lineage>
        <taxon>Bacteria</taxon>
        <taxon>Pseudomonadati</taxon>
        <taxon>Bacteroidota</taxon>
        <taxon>Bacteroidia</taxon>
        <taxon>Marinilabiliales</taxon>
        <taxon>Marinilabiliaceae</taxon>
        <taxon>Breznakibacter</taxon>
    </lineage>
</organism>